<dbReference type="PANTHER" id="PTHR19328">
    <property type="entry name" value="HEDGEHOG-INTERACTING PROTEIN"/>
    <property type="match status" value="1"/>
</dbReference>
<dbReference type="InterPro" id="IPR011658">
    <property type="entry name" value="PA14_dom"/>
</dbReference>
<name>A0A7D7QA12_9NOSO</name>
<feature type="domain" description="PA14" evidence="4">
    <location>
        <begin position="340"/>
        <end position="477"/>
    </location>
</feature>
<evidence type="ECO:0000256" key="3">
    <source>
        <dbReference type="ARBA" id="ARBA00022837"/>
    </source>
</evidence>
<dbReference type="SUPFAM" id="SSF56988">
    <property type="entry name" value="Anthrax protective antigen"/>
    <property type="match status" value="3"/>
</dbReference>
<evidence type="ECO:0000313" key="5">
    <source>
        <dbReference type="EMBL" id="QMS88577.1"/>
    </source>
</evidence>
<dbReference type="RefSeq" id="WP_181931721.1">
    <property type="nucleotide sequence ID" value="NZ_CP054698.1"/>
</dbReference>
<dbReference type="Proteomes" id="UP000514713">
    <property type="component" value="Chromosome"/>
</dbReference>
<dbReference type="GO" id="GO:0007154">
    <property type="term" value="P:cell communication"/>
    <property type="evidence" value="ECO:0007669"/>
    <property type="project" value="InterPro"/>
</dbReference>
<gene>
    <name evidence="5" type="ORF">HUN01_13580</name>
</gene>
<evidence type="ECO:0000256" key="1">
    <source>
        <dbReference type="ARBA" id="ARBA00022729"/>
    </source>
</evidence>
<keyword evidence="2" id="KW-0677">Repeat</keyword>
<keyword evidence="3" id="KW-0106">Calcium</keyword>
<dbReference type="Gene3D" id="2.60.40.2030">
    <property type="match status" value="1"/>
</dbReference>
<proteinExistence type="predicted"/>
<dbReference type="AlphaFoldDB" id="A0A7D7QA12"/>
<dbReference type="GO" id="GO:0016020">
    <property type="term" value="C:membrane"/>
    <property type="evidence" value="ECO:0007669"/>
    <property type="project" value="InterPro"/>
</dbReference>
<dbReference type="Gene3D" id="3.90.182.10">
    <property type="entry name" value="Toxin - Anthrax Protective Antigen,domain 1"/>
    <property type="match status" value="3"/>
</dbReference>
<dbReference type="InterPro" id="IPR011041">
    <property type="entry name" value="Quinoprot_gluc/sorb_DH_b-prop"/>
</dbReference>
<dbReference type="Gene3D" id="2.120.10.30">
    <property type="entry name" value="TolB, C-terminal domain"/>
    <property type="match status" value="1"/>
</dbReference>
<sequence length="1165" mass="126050">MNEQNQQLSTSLNSAIVAQPSALENQAQSSNISARASASALSQGDGLKAEYYDNINFTNLKKTRTDATVNFNWALGSPDPSVGVDTFSARWTGQVEAKYSETYNFYTSTDDGVRLWVNGQQIINKFVDQSATEHSGSIALVAGQKYDIKLEYYDNTYEAVSQLSWSSTSQAKEIIPQSQLYSNVSVPPVVGNGNGLKGEYYDNIDFTNLKQTRTDATVNFNWALGSPDPSIGVDTFSARWTGQVQAKYSETYNFYTSTDDGVRLWVNGQQIINKFVDQSATEHSGSIALVAGQKYDIKLEYYDNTYEAVSQLSWSSTSQAKEIIPQSQLYSNVSVPPVVSNGNGLKGEYYDNIDFTNLKQTRTDATVNFNWALGSPDPSIGVDTFSARWTGQVEAKYSETYNFHTTTDDGVRLWVNGQQIINKFVDQSATEHSGSIALVAGQKYDIKLEYYDKTYEAVSQLSWSSASQTKEIIPKSQLYSAVLPTTITLGSSSTTVNEGVGGVTVTLLRSGDLSSTSSIKYATIGNTATKGVDYGSGGVESAGTIIFAPGESSRQVSIPINDDSLAEGDETFNFVIDQAVGATLGLQRTLGITIQDNDSSSINFSQPIVNEGDGSATVTATRGSAAGTARLDYTTVDGTAKAGSDYQNRSGTLNFAAGETSKNIVIPIINDNVGEPNEAFSLRFSNAVGVQLATQQTTISIIDNDPGNFALDTVASGLTQPTAFDWTADGKRMFVAQKNGIVRVIDNGTLLPTAFINISGQVNDTRDRGLLGIAVHPDFGKTATGNNYVYLLFTYDPPETNPNNPKNNPNSTLDNTDQFGNRTARLIRVTADAKTNYTTAIAGSEVVLLGKNSTWDNIVRPDGNSTNVSLGYAPSGILNKDTGKPFTSLQDYINNLDKVQNVQDFIASDSESHSVGSVRFGTDGSLFVSIGDGISYNGVDIRGIRVQDVNNLSGKLLRIDAITGQGLSSNPFYNGDPDSNSSKVYNLGLRNPFRFTIDQKTNTPYIGDVGFGSYEEINIGKPGANFGWPFYEGGKDANGNIVSQKQIYYSNRKEAQDFYNSGKTVTAPAYTYEHFGSNSIVMGDFYTGNTFPSIYQNALFIGDFSQGTIDAVTFDSQGKFVSVKRFASQKDTPNLGVTAQITTGKDGNLYYANLTGGQINRFRAV</sequence>
<protein>
    <submittedName>
        <fullName evidence="5">PQQ-dependent sugar dehydrogenase</fullName>
    </submittedName>
</protein>
<dbReference type="Pfam" id="PF07691">
    <property type="entry name" value="PA14"/>
    <property type="match status" value="3"/>
</dbReference>
<dbReference type="Pfam" id="PF03160">
    <property type="entry name" value="Calx-beta"/>
    <property type="match status" value="2"/>
</dbReference>
<feature type="domain" description="PA14" evidence="4">
    <location>
        <begin position="191"/>
        <end position="328"/>
    </location>
</feature>
<evidence type="ECO:0000256" key="2">
    <source>
        <dbReference type="ARBA" id="ARBA00022737"/>
    </source>
</evidence>
<dbReference type="InterPro" id="IPR011042">
    <property type="entry name" value="6-blade_b-propeller_TolB-like"/>
</dbReference>
<organism evidence="5 6">
    <name type="scientific">Nostoc edaphicum CCNP1411</name>
    <dbReference type="NCBI Taxonomy" id="1472755"/>
    <lineage>
        <taxon>Bacteria</taxon>
        <taxon>Bacillati</taxon>
        <taxon>Cyanobacteriota</taxon>
        <taxon>Cyanophyceae</taxon>
        <taxon>Nostocales</taxon>
        <taxon>Nostocaceae</taxon>
        <taxon>Nostoc</taxon>
    </lineage>
</organism>
<keyword evidence="1" id="KW-0732">Signal</keyword>
<dbReference type="SUPFAM" id="SSF141072">
    <property type="entry name" value="CalX-like"/>
    <property type="match status" value="1"/>
</dbReference>
<dbReference type="InterPro" id="IPR037524">
    <property type="entry name" value="PA14/GLEYA"/>
</dbReference>
<dbReference type="EMBL" id="CP054698">
    <property type="protein sequence ID" value="QMS88577.1"/>
    <property type="molecule type" value="Genomic_DNA"/>
</dbReference>
<dbReference type="InterPro" id="IPR038081">
    <property type="entry name" value="CalX-like_sf"/>
</dbReference>
<dbReference type="PANTHER" id="PTHR19328:SF13">
    <property type="entry name" value="HIPL1 PROTEIN"/>
    <property type="match status" value="1"/>
</dbReference>
<accession>A0A7D7QA12</accession>
<dbReference type="SUPFAM" id="SSF50952">
    <property type="entry name" value="Soluble quinoprotein glucose dehydrogenase"/>
    <property type="match status" value="1"/>
</dbReference>
<dbReference type="PROSITE" id="PS51820">
    <property type="entry name" value="PA14"/>
    <property type="match status" value="3"/>
</dbReference>
<dbReference type="Pfam" id="PF07995">
    <property type="entry name" value="GSDH"/>
    <property type="match status" value="2"/>
</dbReference>
<dbReference type="InterPro" id="IPR012938">
    <property type="entry name" value="Glc/Sorbosone_DH"/>
</dbReference>
<dbReference type="SMART" id="SM00758">
    <property type="entry name" value="PA14"/>
    <property type="match status" value="3"/>
</dbReference>
<evidence type="ECO:0000313" key="6">
    <source>
        <dbReference type="Proteomes" id="UP000514713"/>
    </source>
</evidence>
<dbReference type="InterPro" id="IPR003644">
    <property type="entry name" value="Calx_beta"/>
</dbReference>
<keyword evidence="6" id="KW-1185">Reference proteome</keyword>
<feature type="domain" description="PA14" evidence="4">
    <location>
        <begin position="42"/>
        <end position="179"/>
    </location>
</feature>
<evidence type="ECO:0000259" key="4">
    <source>
        <dbReference type="PROSITE" id="PS51820"/>
    </source>
</evidence>
<reference evidence="6" key="1">
    <citation type="submission" date="2020-06" db="EMBL/GenBank/DDBJ databases">
        <title>Nostoc edaphicum CCNP1411 genome.</title>
        <authorList>
            <person name="Fidor A."/>
            <person name="Grabski M."/>
            <person name="Gawor J."/>
            <person name="Gromadka R."/>
            <person name="Wegrzyn G."/>
            <person name="Mazur-Marzec H."/>
        </authorList>
    </citation>
    <scope>NUCLEOTIDE SEQUENCE [LARGE SCALE GENOMIC DNA]</scope>
    <source>
        <strain evidence="6">CCNP1411</strain>
    </source>
</reference>
<dbReference type="SMART" id="SM00237">
    <property type="entry name" value="Calx_beta"/>
    <property type="match status" value="2"/>
</dbReference>
<dbReference type="KEGG" id="ned:HUN01_13580"/>